<feature type="transmembrane region" description="Helical" evidence="9">
    <location>
        <begin position="6"/>
        <end position="25"/>
    </location>
</feature>
<sequence>MNQFSGYLIVLVVSAGITFGFAHLARRVGVKYGLHPPIRERDVHQTPTPRLGGVAMFIGILVAFGVAWQLPFFDLVFADPEPVLAILGAALFIVGIGVADDLWDLDWMIKLAAQFMAAGLVAWLGVQIYSLPIGGLTVGSSWVSFSMTVFAIVLVMNAINFVDGLDGLVAGVAVIANTVFFVYTQLLVTSTGASDYFNLASLIAAILVGACIGFLPLNWHPARLFMGDAGALLVGLLMATSAAAVTGQVDPAALGRTQLLPAFIPILLPFAILVVPLADFVLAVLRRLRAGKSPFSADRMHLHHRLLDLGHSQVHAVLIFYGWTVVISVGCLAFFAAPTWLAVLFVSVGVVTCTAFTLLPIGRRRRADRLAQRVAAGTEGAPGSALYDRLDEASGQRDPETPVSGDTLDTLDSLAKKDQHP</sequence>
<evidence type="ECO:0000256" key="5">
    <source>
        <dbReference type="ARBA" id="ARBA00022989"/>
    </source>
</evidence>
<feature type="region of interest" description="Disordered" evidence="8">
    <location>
        <begin position="376"/>
        <end position="421"/>
    </location>
</feature>
<dbReference type="EMBL" id="RKHL01000001">
    <property type="protein sequence ID" value="ROR82310.1"/>
    <property type="molecule type" value="Genomic_DNA"/>
</dbReference>
<dbReference type="GO" id="GO:0046872">
    <property type="term" value="F:metal ion binding"/>
    <property type="evidence" value="ECO:0007669"/>
    <property type="project" value="UniProtKB-KW"/>
</dbReference>
<keyword evidence="2" id="KW-1003">Cell membrane</keyword>
<feature type="transmembrane region" description="Helical" evidence="9">
    <location>
        <begin position="229"/>
        <end position="247"/>
    </location>
</feature>
<feature type="transmembrane region" description="Helical" evidence="9">
    <location>
        <begin position="111"/>
        <end position="130"/>
    </location>
</feature>
<dbReference type="RefSeq" id="WP_085513237.1">
    <property type="nucleotide sequence ID" value="NZ_FXAP01000005.1"/>
</dbReference>
<keyword evidence="11" id="KW-1185">Reference proteome</keyword>
<feature type="transmembrane region" description="Helical" evidence="9">
    <location>
        <begin position="82"/>
        <end position="99"/>
    </location>
</feature>
<feature type="transmembrane region" description="Helical" evidence="9">
    <location>
        <begin position="196"/>
        <end position="217"/>
    </location>
</feature>
<dbReference type="InterPro" id="IPR000715">
    <property type="entry name" value="Glycosyl_transferase_4"/>
</dbReference>
<evidence type="ECO:0000256" key="9">
    <source>
        <dbReference type="SAM" id="Phobius"/>
    </source>
</evidence>
<comment type="cofactor">
    <cofactor evidence="7">
        <name>Mg(2+)</name>
        <dbReference type="ChEBI" id="CHEBI:18420"/>
    </cofactor>
</comment>
<dbReference type="GO" id="GO:0044038">
    <property type="term" value="P:cell wall macromolecule biosynthetic process"/>
    <property type="evidence" value="ECO:0007669"/>
    <property type="project" value="TreeGrafter"/>
</dbReference>
<proteinExistence type="predicted"/>
<accession>A0A3N2C4E7</accession>
<keyword evidence="7" id="KW-0479">Metal-binding</keyword>
<feature type="transmembrane region" description="Helical" evidence="9">
    <location>
        <begin position="142"/>
        <end position="161"/>
    </location>
</feature>
<dbReference type="PANTHER" id="PTHR22926:SF3">
    <property type="entry name" value="UNDECAPRENYL-PHOSPHATE ALPHA-N-ACETYLGLUCOSAMINYL 1-PHOSPHATE TRANSFERASE"/>
    <property type="match status" value="1"/>
</dbReference>
<reference evidence="10 11" key="1">
    <citation type="submission" date="2018-11" db="EMBL/GenBank/DDBJ databases">
        <title>Sequencing the genomes of 1000 actinobacteria strains.</title>
        <authorList>
            <person name="Klenk H.-P."/>
        </authorList>
    </citation>
    <scope>NUCLEOTIDE SEQUENCE [LARGE SCALE GENOMIC DNA]</scope>
    <source>
        <strain evidence="10 11">DSM 14012</strain>
    </source>
</reference>
<dbReference type="PANTHER" id="PTHR22926">
    <property type="entry name" value="PHOSPHO-N-ACETYLMURAMOYL-PENTAPEPTIDE-TRANSFERASE"/>
    <property type="match status" value="1"/>
</dbReference>
<evidence type="ECO:0000256" key="7">
    <source>
        <dbReference type="PIRSR" id="PIRSR600715-1"/>
    </source>
</evidence>
<feature type="transmembrane region" description="Helical" evidence="9">
    <location>
        <begin position="341"/>
        <end position="361"/>
    </location>
</feature>
<keyword evidence="3 10" id="KW-0808">Transferase</keyword>
<evidence type="ECO:0000313" key="10">
    <source>
        <dbReference type="EMBL" id="ROR82310.1"/>
    </source>
</evidence>
<evidence type="ECO:0000256" key="8">
    <source>
        <dbReference type="SAM" id="MobiDB-lite"/>
    </source>
</evidence>
<comment type="subcellular location">
    <subcellularLocation>
        <location evidence="1">Cell membrane</location>
        <topology evidence="1">Multi-pass membrane protein</topology>
    </subcellularLocation>
</comment>
<evidence type="ECO:0000256" key="3">
    <source>
        <dbReference type="ARBA" id="ARBA00022679"/>
    </source>
</evidence>
<feature type="transmembrane region" description="Helical" evidence="9">
    <location>
        <begin position="168"/>
        <end position="190"/>
    </location>
</feature>
<gene>
    <name evidence="10" type="ORF">EDD42_2398</name>
</gene>
<feature type="binding site" evidence="7">
    <location>
        <position position="228"/>
    </location>
    <ligand>
        <name>Mg(2+)</name>
        <dbReference type="ChEBI" id="CHEBI:18420"/>
    </ligand>
</feature>
<comment type="caution">
    <text evidence="10">The sequence shown here is derived from an EMBL/GenBank/DDBJ whole genome shotgun (WGS) entry which is preliminary data.</text>
</comment>
<evidence type="ECO:0000313" key="11">
    <source>
        <dbReference type="Proteomes" id="UP000266915"/>
    </source>
</evidence>
<keyword evidence="6 9" id="KW-0472">Membrane</keyword>
<feature type="compositionally biased region" description="Basic and acidic residues" evidence="8">
    <location>
        <begin position="388"/>
        <end position="400"/>
    </location>
</feature>
<evidence type="ECO:0000256" key="1">
    <source>
        <dbReference type="ARBA" id="ARBA00004651"/>
    </source>
</evidence>
<organism evidence="10 11">
    <name type="scientific">Plantibacter flavus</name>
    <dbReference type="NCBI Taxonomy" id="150123"/>
    <lineage>
        <taxon>Bacteria</taxon>
        <taxon>Bacillati</taxon>
        <taxon>Actinomycetota</taxon>
        <taxon>Actinomycetes</taxon>
        <taxon>Micrococcales</taxon>
        <taxon>Microbacteriaceae</taxon>
        <taxon>Plantibacter</taxon>
    </lineage>
</organism>
<keyword evidence="7" id="KW-0460">Magnesium</keyword>
<dbReference type="CDD" id="cd06853">
    <property type="entry name" value="GT_WecA_like"/>
    <property type="match status" value="1"/>
</dbReference>
<protein>
    <submittedName>
        <fullName evidence="10">UDP-GlcNAc:undecaprenyl-phosphate GlcNAc-1-phosphate transferase</fullName>
    </submittedName>
</protein>
<keyword evidence="4 9" id="KW-0812">Transmembrane</keyword>
<name>A0A3N2C4E7_9MICO</name>
<dbReference type="GO" id="GO:0005886">
    <property type="term" value="C:plasma membrane"/>
    <property type="evidence" value="ECO:0007669"/>
    <property type="project" value="UniProtKB-SubCell"/>
</dbReference>
<keyword evidence="5 9" id="KW-1133">Transmembrane helix</keyword>
<feature type="transmembrane region" description="Helical" evidence="9">
    <location>
        <begin position="259"/>
        <end position="285"/>
    </location>
</feature>
<evidence type="ECO:0000256" key="6">
    <source>
        <dbReference type="ARBA" id="ARBA00023136"/>
    </source>
</evidence>
<dbReference type="GO" id="GO:0009103">
    <property type="term" value="P:lipopolysaccharide biosynthetic process"/>
    <property type="evidence" value="ECO:0007669"/>
    <property type="project" value="TreeGrafter"/>
</dbReference>
<evidence type="ECO:0000256" key="2">
    <source>
        <dbReference type="ARBA" id="ARBA00022475"/>
    </source>
</evidence>
<dbReference type="Pfam" id="PF00953">
    <property type="entry name" value="Glycos_transf_4"/>
    <property type="match status" value="1"/>
</dbReference>
<dbReference type="GO" id="GO:0016780">
    <property type="term" value="F:phosphotransferase activity, for other substituted phosphate groups"/>
    <property type="evidence" value="ECO:0007669"/>
    <property type="project" value="InterPro"/>
</dbReference>
<feature type="binding site" evidence="7">
    <location>
        <position position="160"/>
    </location>
    <ligand>
        <name>Mg(2+)</name>
        <dbReference type="ChEBI" id="CHEBI:18420"/>
    </ligand>
</feature>
<evidence type="ECO:0000256" key="4">
    <source>
        <dbReference type="ARBA" id="ARBA00022692"/>
    </source>
</evidence>
<feature type="transmembrane region" description="Helical" evidence="9">
    <location>
        <begin position="51"/>
        <end position="70"/>
    </location>
</feature>
<feature type="transmembrane region" description="Helical" evidence="9">
    <location>
        <begin position="314"/>
        <end position="335"/>
    </location>
</feature>
<dbReference type="Proteomes" id="UP000266915">
    <property type="component" value="Unassembled WGS sequence"/>
</dbReference>
<dbReference type="GO" id="GO:0071555">
    <property type="term" value="P:cell wall organization"/>
    <property type="evidence" value="ECO:0007669"/>
    <property type="project" value="TreeGrafter"/>
</dbReference>
<dbReference type="AlphaFoldDB" id="A0A3N2C4E7"/>